<keyword evidence="9" id="KW-0010">Activator</keyword>
<evidence type="ECO:0000256" key="1">
    <source>
        <dbReference type="ARBA" id="ARBA00004496"/>
    </source>
</evidence>
<dbReference type="SUPFAM" id="SSF53850">
    <property type="entry name" value="Periplasmic binding protein-like II"/>
    <property type="match status" value="1"/>
</dbReference>
<dbReference type="Proteomes" id="UP000298049">
    <property type="component" value="Chromosome"/>
</dbReference>
<keyword evidence="8" id="KW-0238">DNA-binding</keyword>
<name>A0A4P7XH28_9ALTE</name>
<evidence type="ECO:0000256" key="6">
    <source>
        <dbReference type="ARBA" id="ARBA00022605"/>
    </source>
</evidence>
<comment type="similarity">
    <text evidence="2">Belongs to the LysR transcriptional regulatory family.</text>
</comment>
<dbReference type="InterPro" id="IPR005119">
    <property type="entry name" value="LysR_subst-bd"/>
</dbReference>
<dbReference type="CDD" id="cd08441">
    <property type="entry name" value="PBP2_MetR"/>
    <property type="match status" value="1"/>
</dbReference>
<reference evidence="13 14" key="1">
    <citation type="submission" date="2018-07" db="EMBL/GenBank/DDBJ databases">
        <title>Marsedoiliclastica nanhaica gen. nov. sp. nov., a novel marine hydrocarbonoclastic bacterium isolated from an in-situ enriched hydrocarbon-degrading consortium in deep-sea sediment.</title>
        <authorList>
            <person name="Dong C."/>
            <person name="Ma T."/>
            <person name="Liu R."/>
            <person name="Shao Z."/>
        </authorList>
    </citation>
    <scope>NUCLEOTIDE SEQUENCE [LARGE SCALE GENOMIC DNA]</scope>
    <source>
        <strain evidence="14">soil36-7</strain>
    </source>
</reference>
<keyword evidence="6" id="KW-0028">Amino-acid biosynthesis</keyword>
<dbReference type="GO" id="GO:0009086">
    <property type="term" value="P:methionine biosynthetic process"/>
    <property type="evidence" value="ECO:0007669"/>
    <property type="project" value="UniProtKB-KW"/>
</dbReference>
<evidence type="ECO:0000256" key="5">
    <source>
        <dbReference type="ARBA" id="ARBA00022491"/>
    </source>
</evidence>
<dbReference type="Pfam" id="PF03466">
    <property type="entry name" value="LysR_substrate"/>
    <property type="match status" value="1"/>
</dbReference>
<dbReference type="PANTHER" id="PTHR30126:SF25">
    <property type="entry name" value="HTH-TYPE TRANSCRIPTIONAL REGULATOR METR"/>
    <property type="match status" value="1"/>
</dbReference>
<evidence type="ECO:0000256" key="7">
    <source>
        <dbReference type="ARBA" id="ARBA00023015"/>
    </source>
</evidence>
<keyword evidence="5" id="KW-0678">Repressor</keyword>
<dbReference type="PANTHER" id="PTHR30126">
    <property type="entry name" value="HTH-TYPE TRANSCRIPTIONAL REGULATOR"/>
    <property type="match status" value="1"/>
</dbReference>
<protein>
    <recommendedName>
        <fullName evidence="3">HTH-type transcriptional regulator MetR</fullName>
    </recommendedName>
</protein>
<dbReference type="GO" id="GO:0005737">
    <property type="term" value="C:cytoplasm"/>
    <property type="evidence" value="ECO:0007669"/>
    <property type="project" value="UniProtKB-SubCell"/>
</dbReference>
<sequence>MLEIKHLKTIQAVAETGSLTRAADLLHVTQSALSHQLRDLELFFGVKVFHRKSRPLRLTAAGERLLTLGDSIMPALREVEDTLMQMGRGKQGRLHMAIECHSCYLWLIPSVNDYRPSWPDVELDFIGHLNFEPLPALARGELDLVVTSDPLELPGITYVPLFAFEIRLAVAPAHPLATLPAVLPEHLADQMLLTYPVAEERLDVFRHFLTPAGIRPVGVRTAEMTMMMAQLVASQRGVAALPTWALREYEAAGLLKGLPLADGLWSNLYAAVRSDDLQAPFMQAFLKTVENRSFQSLPDIRRVSSIPGH</sequence>
<dbReference type="OrthoDB" id="155872at2"/>
<evidence type="ECO:0000313" key="13">
    <source>
        <dbReference type="EMBL" id="QCF26329.1"/>
    </source>
</evidence>
<dbReference type="FunFam" id="1.10.10.10:FF:000001">
    <property type="entry name" value="LysR family transcriptional regulator"/>
    <property type="match status" value="1"/>
</dbReference>
<dbReference type="PRINTS" id="PR00039">
    <property type="entry name" value="HTHLYSR"/>
</dbReference>
<dbReference type="GO" id="GO:0003700">
    <property type="term" value="F:DNA-binding transcription factor activity"/>
    <property type="evidence" value="ECO:0007669"/>
    <property type="project" value="InterPro"/>
</dbReference>
<dbReference type="PROSITE" id="PS50931">
    <property type="entry name" value="HTH_LYSR"/>
    <property type="match status" value="1"/>
</dbReference>
<dbReference type="Pfam" id="PF00126">
    <property type="entry name" value="HTH_1"/>
    <property type="match status" value="1"/>
</dbReference>
<dbReference type="KEGG" id="hmi:soil367_10490"/>
<dbReference type="InterPro" id="IPR036390">
    <property type="entry name" value="WH_DNA-bd_sf"/>
</dbReference>
<dbReference type="EMBL" id="CP031093">
    <property type="protein sequence ID" value="QCF26329.1"/>
    <property type="molecule type" value="Genomic_DNA"/>
</dbReference>
<dbReference type="Gene3D" id="3.40.190.10">
    <property type="entry name" value="Periplasmic binding protein-like II"/>
    <property type="match status" value="2"/>
</dbReference>
<proteinExistence type="inferred from homology"/>
<evidence type="ECO:0000256" key="3">
    <source>
        <dbReference type="ARBA" id="ARBA00019365"/>
    </source>
</evidence>
<keyword evidence="11" id="KW-0486">Methionine biosynthesis</keyword>
<comment type="subcellular location">
    <subcellularLocation>
        <location evidence="1">Cytoplasm</location>
    </subcellularLocation>
</comment>
<evidence type="ECO:0000259" key="12">
    <source>
        <dbReference type="PROSITE" id="PS50931"/>
    </source>
</evidence>
<dbReference type="SUPFAM" id="SSF46785">
    <property type="entry name" value="Winged helix' DNA-binding domain"/>
    <property type="match status" value="1"/>
</dbReference>
<feature type="domain" description="HTH lysR-type" evidence="12">
    <location>
        <begin position="2"/>
        <end position="59"/>
    </location>
</feature>
<dbReference type="GO" id="GO:0000976">
    <property type="term" value="F:transcription cis-regulatory region binding"/>
    <property type="evidence" value="ECO:0007669"/>
    <property type="project" value="TreeGrafter"/>
</dbReference>
<organism evidence="13 14">
    <name type="scientific">Hydrocarboniclastica marina</name>
    <dbReference type="NCBI Taxonomy" id="2259620"/>
    <lineage>
        <taxon>Bacteria</taxon>
        <taxon>Pseudomonadati</taxon>
        <taxon>Pseudomonadota</taxon>
        <taxon>Gammaproteobacteria</taxon>
        <taxon>Alteromonadales</taxon>
        <taxon>Alteromonadaceae</taxon>
        <taxon>Hydrocarboniclastica</taxon>
    </lineage>
</organism>
<evidence type="ECO:0000256" key="9">
    <source>
        <dbReference type="ARBA" id="ARBA00023159"/>
    </source>
</evidence>
<keyword evidence="4" id="KW-0963">Cytoplasm</keyword>
<accession>A0A4P7XH28</accession>
<dbReference type="Gene3D" id="1.10.10.10">
    <property type="entry name" value="Winged helix-like DNA-binding domain superfamily/Winged helix DNA-binding domain"/>
    <property type="match status" value="1"/>
</dbReference>
<keyword evidence="14" id="KW-1185">Reference proteome</keyword>
<dbReference type="AlphaFoldDB" id="A0A4P7XH28"/>
<gene>
    <name evidence="13" type="ORF">soil367_10490</name>
</gene>
<dbReference type="RefSeq" id="WP_136549049.1">
    <property type="nucleotide sequence ID" value="NZ_CP031093.1"/>
</dbReference>
<evidence type="ECO:0000256" key="8">
    <source>
        <dbReference type="ARBA" id="ARBA00023125"/>
    </source>
</evidence>
<evidence type="ECO:0000256" key="11">
    <source>
        <dbReference type="ARBA" id="ARBA00023167"/>
    </source>
</evidence>
<evidence type="ECO:0000256" key="2">
    <source>
        <dbReference type="ARBA" id="ARBA00009437"/>
    </source>
</evidence>
<dbReference type="InterPro" id="IPR000847">
    <property type="entry name" value="LysR_HTH_N"/>
</dbReference>
<dbReference type="InterPro" id="IPR036388">
    <property type="entry name" value="WH-like_DNA-bd_sf"/>
</dbReference>
<evidence type="ECO:0000256" key="4">
    <source>
        <dbReference type="ARBA" id="ARBA00022490"/>
    </source>
</evidence>
<keyword evidence="7" id="KW-0805">Transcription regulation</keyword>
<keyword evidence="10" id="KW-0804">Transcription</keyword>
<dbReference type="InterPro" id="IPR037406">
    <property type="entry name" value="MetR_PBP2"/>
</dbReference>
<evidence type="ECO:0000256" key="10">
    <source>
        <dbReference type="ARBA" id="ARBA00023163"/>
    </source>
</evidence>
<evidence type="ECO:0000313" key="14">
    <source>
        <dbReference type="Proteomes" id="UP000298049"/>
    </source>
</evidence>